<name>A0A1M7RU74_9BACT</name>
<feature type="transmembrane region" description="Helical" evidence="1">
    <location>
        <begin position="6"/>
        <end position="29"/>
    </location>
</feature>
<keyword evidence="5" id="KW-1185">Reference proteome</keyword>
<dbReference type="Pfam" id="PF13487">
    <property type="entry name" value="HD_5"/>
    <property type="match status" value="1"/>
</dbReference>
<dbReference type="SMART" id="SM00471">
    <property type="entry name" value="HDc"/>
    <property type="match status" value="1"/>
</dbReference>
<dbReference type="GO" id="GO:0016020">
    <property type="term" value="C:membrane"/>
    <property type="evidence" value="ECO:0007669"/>
    <property type="project" value="InterPro"/>
</dbReference>
<dbReference type="PANTHER" id="PTHR43155:SF2">
    <property type="entry name" value="CYCLIC DI-GMP PHOSPHODIESTERASE PA4108"/>
    <property type="match status" value="1"/>
</dbReference>
<dbReference type="Gene3D" id="3.30.450.20">
    <property type="entry name" value="PAS domain"/>
    <property type="match status" value="2"/>
</dbReference>
<organism evidence="4 5">
    <name type="scientific">Desulfovibrio litoralis DSM 11393</name>
    <dbReference type="NCBI Taxonomy" id="1121455"/>
    <lineage>
        <taxon>Bacteria</taxon>
        <taxon>Pseudomonadati</taxon>
        <taxon>Thermodesulfobacteriota</taxon>
        <taxon>Desulfovibrionia</taxon>
        <taxon>Desulfovibrionales</taxon>
        <taxon>Desulfovibrionaceae</taxon>
        <taxon>Desulfovibrio</taxon>
    </lineage>
</organism>
<dbReference type="InterPro" id="IPR003660">
    <property type="entry name" value="HAMP_dom"/>
</dbReference>
<protein>
    <submittedName>
        <fullName evidence="4">HD domain-containing protein</fullName>
    </submittedName>
</protein>
<dbReference type="Pfam" id="PF01966">
    <property type="entry name" value="HD"/>
    <property type="match status" value="1"/>
</dbReference>
<dbReference type="InterPro" id="IPR003607">
    <property type="entry name" value="HD/PDEase_dom"/>
</dbReference>
<dbReference type="SMART" id="SM00065">
    <property type="entry name" value="GAF"/>
    <property type="match status" value="1"/>
</dbReference>
<evidence type="ECO:0000313" key="5">
    <source>
        <dbReference type="Proteomes" id="UP000186469"/>
    </source>
</evidence>
<dbReference type="PROSITE" id="PS50885">
    <property type="entry name" value="HAMP"/>
    <property type="match status" value="1"/>
</dbReference>
<dbReference type="PANTHER" id="PTHR43155">
    <property type="entry name" value="CYCLIC DI-GMP PHOSPHODIESTERASE PA4108-RELATED"/>
    <property type="match status" value="1"/>
</dbReference>
<accession>A0A1M7RU74</accession>
<evidence type="ECO:0000259" key="2">
    <source>
        <dbReference type="PROSITE" id="PS50885"/>
    </source>
</evidence>
<dbReference type="Gene3D" id="6.10.340.10">
    <property type="match status" value="1"/>
</dbReference>
<dbReference type="OrthoDB" id="9769359at2"/>
<dbReference type="GO" id="GO:0007165">
    <property type="term" value="P:signal transduction"/>
    <property type="evidence" value="ECO:0007669"/>
    <property type="project" value="InterPro"/>
</dbReference>
<dbReference type="RefSeq" id="WP_072695552.1">
    <property type="nucleotide sequence ID" value="NZ_FRDI01000002.1"/>
</dbReference>
<dbReference type="InterPro" id="IPR037522">
    <property type="entry name" value="HD_GYP_dom"/>
</dbReference>
<sequence length="942" mass="106273">MNKKTISLRLVVSISITIGMLLLAGIILFQNFRNSVDNTMFATRVTAKHVSDSINMSIRFPLAPSGIILRLLSNTVMVNALTVEERIQRLPLFVSVLNENPLTRAVFIGYDSGEIFLVRRASEKGIPFMSDMPETASFIVQSKSLNPEGSFLDQVFFFDAKLHLIKQLEVPYNIDPRQRKWFKLALATDDIAVTKPYIFYTTGDVGITVAAHGANKKSVVGLDIATTDISNVLAELRITPNTEMIIVDSEQNIFAYQDIDKLGIKDNHSTELPTLNKLEKPILNSIIQNTSKYGVLNSFRYNNEDWFGIVSPITALRGSSFFIVIAIPANELLAEVWSDIYKQALIALSVVAIMLIIGWQFGRSITKPLHHLTEQVINIGNFDFNKPIESKSILTEVQRLAQTLSLTRDTVRRFLQISFTLNKEKDLERMLENILGELLQLVQAKHGGIYLYNEKSGQLSIAVEQGVHYENINLTNLDISDENLIAIIQQQINGDEIIIPLRNRKNELIGCFCLENPGNAENRDALIGFMEQISKSAAVAIETRQLILAQKTLLDAIISLIAGAIDAKSKYTGGHCLRVPQIALNLLDKILEDQSSVFSDFKMSENQKEEFRIAAWLHDCGKITTPEHVVDKATKLEMIYNRIHEIRMRFEVLHREAELSCLKNILNGVNPIDAEQQCLEEQAKLAEEFAFIAKCNVGGEFMKDEDLERLYAIAKRTWLRYFDDTLGLSHEEGERVKKDQTLPVVEQLLADKETDKIPWTKDGVPPVEASDPRNIWGFDMKAPKYMANHGELYNLGIRRGTLNDEERFKINDHIVQTIKMLSALPFPKAMEHIPDIAGAHHEKMDGTGYPRRWNSEQMGVTEKVLAVADVFEALTAADRPYKSGKKLSEAISIMSRMAKEKHLDIAVFNFLLTSGVYLDYAKQNLALEQIDAFDIQKFIVSE</sequence>
<evidence type="ECO:0000259" key="3">
    <source>
        <dbReference type="PROSITE" id="PS51832"/>
    </source>
</evidence>
<dbReference type="SUPFAM" id="SSF109604">
    <property type="entry name" value="HD-domain/PDEase-like"/>
    <property type="match status" value="2"/>
</dbReference>
<feature type="domain" description="HD-GYP" evidence="3">
    <location>
        <begin position="719"/>
        <end position="926"/>
    </location>
</feature>
<proteinExistence type="predicted"/>
<reference evidence="4 5" key="1">
    <citation type="submission" date="2016-12" db="EMBL/GenBank/DDBJ databases">
        <authorList>
            <person name="Song W.-J."/>
            <person name="Kurnit D.M."/>
        </authorList>
    </citation>
    <scope>NUCLEOTIDE SEQUENCE [LARGE SCALE GENOMIC DNA]</scope>
    <source>
        <strain evidence="4 5">DSM 11393</strain>
    </source>
</reference>
<dbReference type="Gene3D" id="1.10.3210.10">
    <property type="entry name" value="Hypothetical protein af1432"/>
    <property type="match status" value="2"/>
</dbReference>
<dbReference type="Gene3D" id="3.30.450.40">
    <property type="match status" value="1"/>
</dbReference>
<dbReference type="CDD" id="cd00077">
    <property type="entry name" value="HDc"/>
    <property type="match status" value="2"/>
</dbReference>
<dbReference type="AlphaFoldDB" id="A0A1M7RU74"/>
<dbReference type="Proteomes" id="UP000186469">
    <property type="component" value="Unassembled WGS sequence"/>
</dbReference>
<dbReference type="EMBL" id="FRDI01000002">
    <property type="protein sequence ID" value="SHN49877.1"/>
    <property type="molecule type" value="Genomic_DNA"/>
</dbReference>
<keyword evidence="1" id="KW-0812">Transmembrane</keyword>
<dbReference type="InterPro" id="IPR003018">
    <property type="entry name" value="GAF"/>
</dbReference>
<evidence type="ECO:0000256" key="1">
    <source>
        <dbReference type="SAM" id="Phobius"/>
    </source>
</evidence>
<gene>
    <name evidence="4" type="ORF">SAMN02745728_00180</name>
</gene>
<dbReference type="STRING" id="1121455.SAMN02745728_00180"/>
<feature type="domain" description="HAMP" evidence="2">
    <location>
        <begin position="363"/>
        <end position="416"/>
    </location>
</feature>
<dbReference type="InterPro" id="IPR029016">
    <property type="entry name" value="GAF-like_dom_sf"/>
</dbReference>
<dbReference type="Pfam" id="PF01590">
    <property type="entry name" value="GAF"/>
    <property type="match status" value="1"/>
</dbReference>
<evidence type="ECO:0000313" key="4">
    <source>
        <dbReference type="EMBL" id="SHN49877.1"/>
    </source>
</evidence>
<dbReference type="InterPro" id="IPR006674">
    <property type="entry name" value="HD_domain"/>
</dbReference>
<dbReference type="PROSITE" id="PS51832">
    <property type="entry name" value="HD_GYP"/>
    <property type="match status" value="1"/>
</dbReference>
<keyword evidence="1" id="KW-1133">Transmembrane helix</keyword>
<dbReference type="SUPFAM" id="SSF55781">
    <property type="entry name" value="GAF domain-like"/>
    <property type="match status" value="1"/>
</dbReference>
<keyword evidence="1" id="KW-0472">Membrane</keyword>